<evidence type="ECO:0000256" key="5">
    <source>
        <dbReference type="ARBA" id="ARBA00022692"/>
    </source>
</evidence>
<gene>
    <name evidence="10" type="ORF">DIT68_12160</name>
</gene>
<proteinExistence type="inferred from homology"/>
<dbReference type="OrthoDB" id="9775735at2"/>
<keyword evidence="3" id="KW-0813">Transport</keyword>
<feature type="transmembrane region" description="Helical" evidence="9">
    <location>
        <begin position="100"/>
        <end position="121"/>
    </location>
</feature>
<feature type="transmembrane region" description="Helical" evidence="9">
    <location>
        <begin position="409"/>
        <end position="428"/>
    </location>
</feature>
<feature type="transmembrane region" description="Helical" evidence="9">
    <location>
        <begin position="455"/>
        <end position="474"/>
    </location>
</feature>
<dbReference type="Proteomes" id="UP000245370">
    <property type="component" value="Unassembled WGS sequence"/>
</dbReference>
<feature type="transmembrane region" description="Helical" evidence="9">
    <location>
        <begin position="356"/>
        <end position="378"/>
    </location>
</feature>
<dbReference type="Pfam" id="PF02028">
    <property type="entry name" value="BCCT"/>
    <property type="match status" value="1"/>
</dbReference>
<comment type="caution">
    <text evidence="10">The sequence shown here is derived from an EMBL/GenBank/DDBJ whole genome shotgun (WGS) entry which is preliminary data.</text>
</comment>
<keyword evidence="7 9" id="KW-0472">Membrane</keyword>
<evidence type="ECO:0000256" key="4">
    <source>
        <dbReference type="ARBA" id="ARBA00022475"/>
    </source>
</evidence>
<feature type="transmembrane region" description="Helical" evidence="9">
    <location>
        <begin position="155"/>
        <end position="173"/>
    </location>
</feature>
<dbReference type="GO" id="GO:0022857">
    <property type="term" value="F:transmembrane transporter activity"/>
    <property type="evidence" value="ECO:0007669"/>
    <property type="project" value="InterPro"/>
</dbReference>
<dbReference type="RefSeq" id="WP_109360084.1">
    <property type="nucleotide sequence ID" value="NZ_QFRJ01000010.1"/>
</dbReference>
<keyword evidence="5 9" id="KW-0812">Transmembrane</keyword>
<feature type="transmembrane region" description="Helical" evidence="9">
    <location>
        <begin position="12"/>
        <end position="41"/>
    </location>
</feature>
<keyword evidence="11" id="KW-1185">Reference proteome</keyword>
<comment type="similarity">
    <text evidence="2">Belongs to the BCCT transporter (TC 2.A.15) family.</text>
</comment>
<dbReference type="PANTHER" id="PTHR30047">
    <property type="entry name" value="HIGH-AFFINITY CHOLINE TRANSPORT PROTEIN-RELATED"/>
    <property type="match status" value="1"/>
</dbReference>
<organism evidence="10 11">
    <name type="scientific">Brumimicrobium oceani</name>
    <dbReference type="NCBI Taxonomy" id="2100725"/>
    <lineage>
        <taxon>Bacteria</taxon>
        <taxon>Pseudomonadati</taxon>
        <taxon>Bacteroidota</taxon>
        <taxon>Flavobacteriia</taxon>
        <taxon>Flavobacteriales</taxon>
        <taxon>Crocinitomicaceae</taxon>
        <taxon>Brumimicrobium</taxon>
    </lineage>
</organism>
<sequence>MSIKVSRKDSTSTFLGLVVNKTVFFATVAVVIFSVGFTLIFQEQADHYFGIAQTYVSEHGGWIYTLSVNMFIVFCLYMAFGKYGPIKIGGRKAKPEFSLWAWFAMLFSAGVGNGLVLFSIADPVRDFLNPPRLAGEDPVLVAQEAINFSFLHHGIHGWAIYSVVGLSLAYFTFNRKMPLTLRSAFYPILGNRIYGWMGSLIDIMAVITTLFGLATTIGFGVGQINSGLTHVFGIPSSLFYQIVIIIAVTLAATLSAFTGLDKGVQSLSKLNIRVASAIFLLVLILGPTTYILSAYIQNLGSYLVNFVDMATWTESLRGTDWQKTRTIMYWGWWISWSPFVGTFIARISKGRTIKQFVLCVLILPSLVTFLWFSAFGGITMRDILTGDMEMIAAVGDNISTALYVFFDKFPLAMVLKVLGVILISSFIITSADSGAIVIDSITSGGKAKTPKYQRVVWAALTGLVAAVLMYGGGLNALQTAVTISGLPFAILLVMMCFSLFSGVKEDYDKAERKEQLIEREDYRKNILELVNKDREKKNLAKIKPKDKDTSKPLGNENTDDKNA</sequence>
<keyword evidence="6 9" id="KW-1133">Transmembrane helix</keyword>
<name>A0A2U2XB11_9FLAO</name>
<evidence type="ECO:0000256" key="1">
    <source>
        <dbReference type="ARBA" id="ARBA00004651"/>
    </source>
</evidence>
<feature type="region of interest" description="Disordered" evidence="8">
    <location>
        <begin position="538"/>
        <end position="563"/>
    </location>
</feature>
<evidence type="ECO:0000256" key="6">
    <source>
        <dbReference type="ARBA" id="ARBA00022989"/>
    </source>
</evidence>
<dbReference type="EMBL" id="QFRJ01000010">
    <property type="protein sequence ID" value="PWH84891.1"/>
    <property type="molecule type" value="Genomic_DNA"/>
</dbReference>
<accession>A0A2U2XB11</accession>
<evidence type="ECO:0000256" key="9">
    <source>
        <dbReference type="SAM" id="Phobius"/>
    </source>
</evidence>
<evidence type="ECO:0000256" key="2">
    <source>
        <dbReference type="ARBA" id="ARBA00005658"/>
    </source>
</evidence>
<feature type="transmembrane region" description="Helical" evidence="9">
    <location>
        <begin position="238"/>
        <end position="260"/>
    </location>
</feature>
<dbReference type="PANTHER" id="PTHR30047:SF7">
    <property type="entry name" value="HIGH-AFFINITY CHOLINE TRANSPORT PROTEIN"/>
    <property type="match status" value="1"/>
</dbReference>
<reference evidence="10 11" key="1">
    <citation type="submission" date="2018-05" db="EMBL/GenBank/DDBJ databases">
        <title>Brumimicrobium oceani sp. nov., isolated from coastal sediment.</title>
        <authorList>
            <person name="Kou Y."/>
        </authorList>
    </citation>
    <scope>NUCLEOTIDE SEQUENCE [LARGE SCALE GENOMIC DNA]</scope>
    <source>
        <strain evidence="10 11">C305</strain>
    </source>
</reference>
<evidence type="ECO:0000313" key="11">
    <source>
        <dbReference type="Proteomes" id="UP000245370"/>
    </source>
</evidence>
<feature type="transmembrane region" description="Helical" evidence="9">
    <location>
        <begin position="193"/>
        <end position="218"/>
    </location>
</feature>
<feature type="transmembrane region" description="Helical" evidence="9">
    <location>
        <begin position="327"/>
        <end position="344"/>
    </location>
</feature>
<dbReference type="AlphaFoldDB" id="A0A2U2XB11"/>
<feature type="transmembrane region" description="Helical" evidence="9">
    <location>
        <begin position="61"/>
        <end position="80"/>
    </location>
</feature>
<evidence type="ECO:0000313" key="10">
    <source>
        <dbReference type="EMBL" id="PWH84891.1"/>
    </source>
</evidence>
<dbReference type="NCBIfam" id="TIGR00842">
    <property type="entry name" value="bcct"/>
    <property type="match status" value="1"/>
</dbReference>
<protein>
    <submittedName>
        <fullName evidence="10">Choline transporter</fullName>
    </submittedName>
</protein>
<feature type="transmembrane region" description="Helical" evidence="9">
    <location>
        <begin position="480"/>
        <end position="503"/>
    </location>
</feature>
<dbReference type="InterPro" id="IPR000060">
    <property type="entry name" value="BCCT_transptr"/>
</dbReference>
<evidence type="ECO:0000256" key="3">
    <source>
        <dbReference type="ARBA" id="ARBA00022448"/>
    </source>
</evidence>
<keyword evidence="4" id="KW-1003">Cell membrane</keyword>
<comment type="subcellular location">
    <subcellularLocation>
        <location evidence="1">Cell membrane</location>
        <topology evidence="1">Multi-pass membrane protein</topology>
    </subcellularLocation>
</comment>
<reference evidence="10 11" key="2">
    <citation type="submission" date="2018-05" db="EMBL/GenBank/DDBJ databases">
        <authorList>
            <person name="Lanie J.A."/>
            <person name="Ng W.-L."/>
            <person name="Kazmierczak K.M."/>
            <person name="Andrzejewski T.M."/>
            <person name="Davidsen T.M."/>
            <person name="Wayne K.J."/>
            <person name="Tettelin H."/>
            <person name="Glass J.I."/>
            <person name="Rusch D."/>
            <person name="Podicherti R."/>
            <person name="Tsui H.-C.T."/>
            <person name="Winkler M.E."/>
        </authorList>
    </citation>
    <scope>NUCLEOTIDE SEQUENCE [LARGE SCALE GENOMIC DNA]</scope>
    <source>
        <strain evidence="10 11">C305</strain>
    </source>
</reference>
<evidence type="ECO:0000256" key="7">
    <source>
        <dbReference type="ARBA" id="ARBA00023136"/>
    </source>
</evidence>
<evidence type="ECO:0000256" key="8">
    <source>
        <dbReference type="SAM" id="MobiDB-lite"/>
    </source>
</evidence>
<feature type="compositionally biased region" description="Basic and acidic residues" evidence="8">
    <location>
        <begin position="538"/>
        <end position="550"/>
    </location>
</feature>
<feature type="transmembrane region" description="Helical" evidence="9">
    <location>
        <begin position="272"/>
        <end position="296"/>
    </location>
</feature>
<dbReference type="GO" id="GO:0005886">
    <property type="term" value="C:plasma membrane"/>
    <property type="evidence" value="ECO:0007669"/>
    <property type="project" value="UniProtKB-SubCell"/>
</dbReference>